<proteinExistence type="predicted"/>
<name>A0A1V9WYM2_9ACAR</name>
<evidence type="ECO:0000256" key="1">
    <source>
        <dbReference type="SAM" id="MobiDB-lite"/>
    </source>
</evidence>
<feature type="region of interest" description="Disordered" evidence="1">
    <location>
        <begin position="24"/>
        <end position="48"/>
    </location>
</feature>
<organism evidence="3 4">
    <name type="scientific">Tropilaelaps mercedesae</name>
    <dbReference type="NCBI Taxonomy" id="418985"/>
    <lineage>
        <taxon>Eukaryota</taxon>
        <taxon>Metazoa</taxon>
        <taxon>Ecdysozoa</taxon>
        <taxon>Arthropoda</taxon>
        <taxon>Chelicerata</taxon>
        <taxon>Arachnida</taxon>
        <taxon>Acari</taxon>
        <taxon>Parasitiformes</taxon>
        <taxon>Mesostigmata</taxon>
        <taxon>Gamasina</taxon>
        <taxon>Dermanyssoidea</taxon>
        <taxon>Laelapidae</taxon>
        <taxon>Tropilaelaps</taxon>
    </lineage>
</organism>
<accession>A0A1V9WYM2</accession>
<sequence length="102" mass="11110">MKFLLTVGLLAIVGFANAQDIDVTTSATETTPETTPEPRPFPRPKHETCPEGFKATEATCVTICTKNGSLPRFVPARPHTECELPWLGKGKCMGFLCVPTFN</sequence>
<evidence type="ECO:0000256" key="2">
    <source>
        <dbReference type="SAM" id="SignalP"/>
    </source>
</evidence>
<protein>
    <submittedName>
        <fullName evidence="3">Uncharacterized protein</fullName>
    </submittedName>
</protein>
<reference evidence="3 4" key="1">
    <citation type="journal article" date="2017" name="Gigascience">
        <title>Draft genome of the honey bee ectoparasitic mite, Tropilaelaps mercedesae, is shaped by the parasitic life history.</title>
        <authorList>
            <person name="Dong X."/>
            <person name="Armstrong S.D."/>
            <person name="Xia D."/>
            <person name="Makepeace B.L."/>
            <person name="Darby A.C."/>
            <person name="Kadowaki T."/>
        </authorList>
    </citation>
    <scope>NUCLEOTIDE SEQUENCE [LARGE SCALE GENOMIC DNA]</scope>
    <source>
        <strain evidence="3">Wuxi-XJTLU</strain>
    </source>
</reference>
<dbReference type="InParanoid" id="A0A1V9WYM2"/>
<keyword evidence="2" id="KW-0732">Signal</keyword>
<comment type="caution">
    <text evidence="3">The sequence shown here is derived from an EMBL/GenBank/DDBJ whole genome shotgun (WGS) entry which is preliminary data.</text>
</comment>
<evidence type="ECO:0000313" key="3">
    <source>
        <dbReference type="EMBL" id="OQR66375.1"/>
    </source>
</evidence>
<evidence type="ECO:0000313" key="4">
    <source>
        <dbReference type="Proteomes" id="UP000192247"/>
    </source>
</evidence>
<dbReference type="Proteomes" id="UP000192247">
    <property type="component" value="Unassembled WGS sequence"/>
</dbReference>
<feature type="compositionally biased region" description="Low complexity" evidence="1">
    <location>
        <begin position="24"/>
        <end position="34"/>
    </location>
</feature>
<feature type="chain" id="PRO_5012709412" evidence="2">
    <location>
        <begin position="19"/>
        <end position="102"/>
    </location>
</feature>
<gene>
    <name evidence="3" type="ORF">BIW11_14202</name>
</gene>
<dbReference type="EMBL" id="MNPL01032763">
    <property type="protein sequence ID" value="OQR66375.1"/>
    <property type="molecule type" value="Genomic_DNA"/>
</dbReference>
<keyword evidence="4" id="KW-1185">Reference proteome</keyword>
<dbReference type="AlphaFoldDB" id="A0A1V9WYM2"/>
<feature type="signal peptide" evidence="2">
    <location>
        <begin position="1"/>
        <end position="18"/>
    </location>
</feature>